<feature type="compositionally biased region" description="Acidic residues" evidence="1">
    <location>
        <begin position="55"/>
        <end position="67"/>
    </location>
</feature>
<evidence type="ECO:0000313" key="3">
    <source>
        <dbReference type="Proteomes" id="UP000714618"/>
    </source>
</evidence>
<sequence length="451" mass="51055">MASASTPPLHPAEFAPHPTQLRNPKLYTIDEHPLLKPEILAVVFSFLAEKSNDTDNNDDDNGDSDGNDNDRNIWSLAQATEVCRQWWEEGHHLLWRKIQVRDLLFYVRDPARRSYYASLVEELVFEPDDHVLSTTRMANASLSFPRLQSVRLNETNILNVRHENLSSLLTSTLRLLSFHGDAEVYHPTRDRDDQVLFNSLLARCGSLVTLKFDTWCHDSKWPTNLSIVERSTSIEHLTLGYVLERIMANHPPDDTLHKLFNKPRLVSLSFPQGVDVSQTAVDTLLATMGRKWLLPSLRLLRKPGFDCGMAAARLIGCLPNLVDLSFSITRWDIDLEYAFIAVGMLENLQTLDMDINIYNGDLDGSWLIHLAGLKHLKWLWLEFDEPGTISLTGTQLAYFLTGLPKLEILSLAFGSPVVSCLPVEKTTIERAIARIATVNIEDMTFVTQEAP</sequence>
<name>A0A9N8K389_9PEZI</name>
<keyword evidence="3" id="KW-1185">Reference proteome</keyword>
<comment type="caution">
    <text evidence="2">The sequence shown here is derived from an EMBL/GenBank/DDBJ whole genome shotgun (WGS) entry which is preliminary data.</text>
</comment>
<proteinExistence type="predicted"/>
<dbReference type="SUPFAM" id="SSF52047">
    <property type="entry name" value="RNI-like"/>
    <property type="match status" value="1"/>
</dbReference>
<dbReference type="Proteomes" id="UP000714618">
    <property type="component" value="Unassembled WGS sequence"/>
</dbReference>
<feature type="region of interest" description="Disordered" evidence="1">
    <location>
        <begin position="52"/>
        <end position="71"/>
    </location>
</feature>
<dbReference type="Gene3D" id="1.20.1280.50">
    <property type="match status" value="1"/>
</dbReference>
<protein>
    <recommendedName>
        <fullName evidence="4">F-box domain-containing protein</fullName>
    </recommendedName>
</protein>
<evidence type="ECO:0008006" key="4">
    <source>
        <dbReference type="Google" id="ProtNLM"/>
    </source>
</evidence>
<organism evidence="2 3">
    <name type="scientific">Aureobasidium mustum</name>
    <dbReference type="NCBI Taxonomy" id="2773714"/>
    <lineage>
        <taxon>Eukaryota</taxon>
        <taxon>Fungi</taxon>
        <taxon>Dikarya</taxon>
        <taxon>Ascomycota</taxon>
        <taxon>Pezizomycotina</taxon>
        <taxon>Dothideomycetes</taxon>
        <taxon>Dothideomycetidae</taxon>
        <taxon>Dothideales</taxon>
        <taxon>Saccotheciaceae</taxon>
        <taxon>Aureobasidium</taxon>
    </lineage>
</organism>
<accession>A0A9N8K389</accession>
<evidence type="ECO:0000313" key="2">
    <source>
        <dbReference type="EMBL" id="CAD0095897.1"/>
    </source>
</evidence>
<dbReference type="EMBL" id="CAIJEO010000007">
    <property type="protein sequence ID" value="CAD0095897.1"/>
    <property type="molecule type" value="Genomic_DNA"/>
</dbReference>
<reference evidence="2" key="1">
    <citation type="submission" date="2020-06" db="EMBL/GenBank/DDBJ databases">
        <authorList>
            <person name="Onetto C."/>
        </authorList>
    </citation>
    <scope>NUCLEOTIDE SEQUENCE</scope>
</reference>
<dbReference type="Gene3D" id="3.80.10.10">
    <property type="entry name" value="Ribonuclease Inhibitor"/>
    <property type="match status" value="1"/>
</dbReference>
<feature type="region of interest" description="Disordered" evidence="1">
    <location>
        <begin position="1"/>
        <end position="20"/>
    </location>
</feature>
<evidence type="ECO:0000256" key="1">
    <source>
        <dbReference type="SAM" id="MobiDB-lite"/>
    </source>
</evidence>
<gene>
    <name evidence="2" type="ORF">AWRI4233_LOCUS5360</name>
</gene>
<dbReference type="OrthoDB" id="3891602at2759"/>
<dbReference type="AlphaFoldDB" id="A0A9N8K389"/>
<dbReference type="InterPro" id="IPR032675">
    <property type="entry name" value="LRR_dom_sf"/>
</dbReference>